<organism evidence="1 2">
    <name type="scientific">Trichomonas vaginalis (strain ATCC PRA-98 / G3)</name>
    <dbReference type="NCBI Taxonomy" id="412133"/>
    <lineage>
        <taxon>Eukaryota</taxon>
        <taxon>Metamonada</taxon>
        <taxon>Parabasalia</taxon>
        <taxon>Trichomonadida</taxon>
        <taxon>Trichomonadidae</taxon>
        <taxon>Trichomonas</taxon>
    </lineage>
</organism>
<dbReference type="InParanoid" id="A2EEE6"/>
<dbReference type="Proteomes" id="UP000001542">
    <property type="component" value="Unassembled WGS sequence"/>
</dbReference>
<dbReference type="KEGG" id="tva:4766863"/>
<keyword evidence="2" id="KW-1185">Reference proteome</keyword>
<reference evidence="1" key="2">
    <citation type="journal article" date="2007" name="Science">
        <title>Draft genome sequence of the sexually transmitted pathogen Trichomonas vaginalis.</title>
        <authorList>
            <person name="Carlton J.M."/>
            <person name="Hirt R.P."/>
            <person name="Silva J.C."/>
            <person name="Delcher A.L."/>
            <person name="Schatz M."/>
            <person name="Zhao Q."/>
            <person name="Wortman J.R."/>
            <person name="Bidwell S.L."/>
            <person name="Alsmark U.C.M."/>
            <person name="Besteiro S."/>
            <person name="Sicheritz-Ponten T."/>
            <person name="Noel C.J."/>
            <person name="Dacks J.B."/>
            <person name="Foster P.G."/>
            <person name="Simillion C."/>
            <person name="Van de Peer Y."/>
            <person name="Miranda-Saavedra D."/>
            <person name="Barton G.J."/>
            <person name="Westrop G.D."/>
            <person name="Mueller S."/>
            <person name="Dessi D."/>
            <person name="Fiori P.L."/>
            <person name="Ren Q."/>
            <person name="Paulsen I."/>
            <person name="Zhang H."/>
            <person name="Bastida-Corcuera F.D."/>
            <person name="Simoes-Barbosa A."/>
            <person name="Brown M.T."/>
            <person name="Hayes R.D."/>
            <person name="Mukherjee M."/>
            <person name="Okumura C.Y."/>
            <person name="Schneider R."/>
            <person name="Smith A.J."/>
            <person name="Vanacova S."/>
            <person name="Villalvazo M."/>
            <person name="Haas B.J."/>
            <person name="Pertea M."/>
            <person name="Feldblyum T.V."/>
            <person name="Utterback T.R."/>
            <person name="Shu C.L."/>
            <person name="Osoegawa K."/>
            <person name="de Jong P.J."/>
            <person name="Hrdy I."/>
            <person name="Horvathova L."/>
            <person name="Zubacova Z."/>
            <person name="Dolezal P."/>
            <person name="Malik S.B."/>
            <person name="Logsdon J.M. Jr."/>
            <person name="Henze K."/>
            <person name="Gupta A."/>
            <person name="Wang C.C."/>
            <person name="Dunne R.L."/>
            <person name="Upcroft J.A."/>
            <person name="Upcroft P."/>
            <person name="White O."/>
            <person name="Salzberg S.L."/>
            <person name="Tang P."/>
            <person name="Chiu C.-H."/>
            <person name="Lee Y.-S."/>
            <person name="Embley T.M."/>
            <person name="Coombs G.H."/>
            <person name="Mottram J.C."/>
            <person name="Tachezy J."/>
            <person name="Fraser-Liggett C.M."/>
            <person name="Johnson P.J."/>
        </authorList>
    </citation>
    <scope>NUCLEOTIDE SEQUENCE [LARGE SCALE GENOMIC DNA]</scope>
    <source>
        <strain evidence="1">G3</strain>
    </source>
</reference>
<accession>A2EEE6</accession>
<evidence type="ECO:0000313" key="1">
    <source>
        <dbReference type="EMBL" id="EAY08952.1"/>
    </source>
</evidence>
<dbReference type="NCBIfam" id="TIGR01571">
    <property type="entry name" value="A_thal_Cys_rich"/>
    <property type="match status" value="1"/>
</dbReference>
<dbReference type="Pfam" id="PF04749">
    <property type="entry name" value="PLAC8"/>
    <property type="match status" value="1"/>
</dbReference>
<reference evidence="1" key="1">
    <citation type="submission" date="2006-10" db="EMBL/GenBank/DDBJ databases">
        <authorList>
            <person name="Amadeo P."/>
            <person name="Zhao Q."/>
            <person name="Wortman J."/>
            <person name="Fraser-Liggett C."/>
            <person name="Carlton J."/>
        </authorList>
    </citation>
    <scope>NUCLEOTIDE SEQUENCE</scope>
    <source>
        <strain evidence="1">G3</strain>
    </source>
</reference>
<dbReference type="VEuPathDB" id="TrichDB:TVAG_485990"/>
<proteinExistence type="predicted"/>
<sequence length="117" mass="13440">MSFEGHYHSSLLACFSDPCLCVCGFFCTPFLQFANAYSLSTYTPNCVTACCLFIHPYAVRLEIRNKEHMPLSLFTDCLVTNFCAPCAVIQDAKEINHMRYNMMRYNRPSSRQVSPRM</sequence>
<gene>
    <name evidence="1" type="ORF">TVAG_485990</name>
</gene>
<name>A2EEE6_TRIV3</name>
<protein>
    <submittedName>
        <fullName evidence="1">Uncharacterized Cys-rich domain containing protein</fullName>
    </submittedName>
</protein>
<dbReference type="RefSeq" id="XP_001321175.1">
    <property type="nucleotide sequence ID" value="XM_001321140.1"/>
</dbReference>
<evidence type="ECO:0000313" key="2">
    <source>
        <dbReference type="Proteomes" id="UP000001542"/>
    </source>
</evidence>
<dbReference type="OrthoDB" id="1045822at2759"/>
<dbReference type="EMBL" id="DS113367">
    <property type="protein sequence ID" value="EAY08952.1"/>
    <property type="molecule type" value="Genomic_DNA"/>
</dbReference>
<dbReference type="VEuPathDB" id="TrichDB:TVAGG3_0691440"/>
<dbReference type="AlphaFoldDB" id="A2EEE6"/>
<dbReference type="PANTHER" id="PTHR15907">
    <property type="entry name" value="DUF614 FAMILY PROTEIN-RELATED"/>
    <property type="match status" value="1"/>
</dbReference>
<dbReference type="InterPro" id="IPR006461">
    <property type="entry name" value="PLAC_motif_containing"/>
</dbReference>